<geneLocation type="plasmid" evidence="5 6">
    <name>pBB1</name>
</geneLocation>
<dbReference type="GO" id="GO:0003700">
    <property type="term" value="F:DNA-binding transcription factor activity"/>
    <property type="evidence" value="ECO:0007669"/>
    <property type="project" value="InterPro"/>
</dbReference>
<dbReference type="AlphaFoldDB" id="F8GXT1"/>
<evidence type="ECO:0000313" key="6">
    <source>
        <dbReference type="Proteomes" id="UP000006798"/>
    </source>
</evidence>
<dbReference type="InterPro" id="IPR036388">
    <property type="entry name" value="WH-like_DNA-bd_sf"/>
</dbReference>
<dbReference type="InterPro" id="IPR028978">
    <property type="entry name" value="Chorismate_lyase_/UTRA_dom_sf"/>
</dbReference>
<reference evidence="5 6" key="1">
    <citation type="journal article" date="2011" name="J. Bacteriol.">
        <title>Complete genome sequence of the type strain Cupriavidus necator N-1.</title>
        <authorList>
            <person name="Poehlein A."/>
            <person name="Kusian B."/>
            <person name="Friedrich B."/>
            <person name="Daniel R."/>
            <person name="Bowien B."/>
        </authorList>
    </citation>
    <scope>NUCLEOTIDE SEQUENCE [LARGE SCALE GENOMIC DNA]</scope>
    <source>
        <strain evidence="6">ATCC 43291 / DSM 13513 / CCUG 52238 / LMG 8453 / N-1</strain>
        <plasmid evidence="5 6">pBB1</plasmid>
    </source>
</reference>
<dbReference type="SUPFAM" id="SSF46785">
    <property type="entry name" value="Winged helix' DNA-binding domain"/>
    <property type="match status" value="1"/>
</dbReference>
<keyword evidence="5" id="KW-0614">Plasmid</keyword>
<dbReference type="Gene3D" id="1.10.10.10">
    <property type="entry name" value="Winged helix-like DNA-binding domain superfamily/Winged helix DNA-binding domain"/>
    <property type="match status" value="1"/>
</dbReference>
<dbReference type="SUPFAM" id="SSF64288">
    <property type="entry name" value="Chorismate lyase-like"/>
    <property type="match status" value="1"/>
</dbReference>
<organism evidence="5 6">
    <name type="scientific">Cupriavidus necator (strain ATCC 43291 / DSM 13513 / CCUG 52238 / LMG 8453 / N-1)</name>
    <name type="common">Ralstonia eutropha</name>
    <dbReference type="NCBI Taxonomy" id="1042878"/>
    <lineage>
        <taxon>Bacteria</taxon>
        <taxon>Pseudomonadati</taxon>
        <taxon>Pseudomonadota</taxon>
        <taxon>Betaproteobacteria</taxon>
        <taxon>Burkholderiales</taxon>
        <taxon>Burkholderiaceae</taxon>
        <taxon>Cupriavidus</taxon>
    </lineage>
</organism>
<feature type="domain" description="HTH gntR-type" evidence="4">
    <location>
        <begin position="1"/>
        <end position="69"/>
    </location>
</feature>
<dbReference type="RefSeq" id="WP_013959189.1">
    <property type="nucleotide sequence ID" value="NC_015727.1"/>
</dbReference>
<keyword evidence="2" id="KW-0238">DNA-binding</keyword>
<name>F8GXT1_CUPNN</name>
<dbReference type="SMART" id="SM00866">
    <property type="entry name" value="UTRA"/>
    <property type="match status" value="1"/>
</dbReference>
<proteinExistence type="predicted"/>
<dbReference type="InterPro" id="IPR036390">
    <property type="entry name" value="WH_DNA-bd_sf"/>
</dbReference>
<dbReference type="InterPro" id="IPR000524">
    <property type="entry name" value="Tscrpt_reg_HTH_GntR"/>
</dbReference>
<evidence type="ECO:0000256" key="3">
    <source>
        <dbReference type="ARBA" id="ARBA00023163"/>
    </source>
</evidence>
<dbReference type="Proteomes" id="UP000006798">
    <property type="component" value="Plasmid pBB1"/>
</dbReference>
<evidence type="ECO:0000313" key="5">
    <source>
        <dbReference type="EMBL" id="AEI82151.1"/>
    </source>
</evidence>
<dbReference type="Pfam" id="PF00392">
    <property type="entry name" value="GntR"/>
    <property type="match status" value="1"/>
</dbReference>
<dbReference type="HOGENOM" id="CLU_063236_2_2_4"/>
<dbReference type="PANTHER" id="PTHR44846">
    <property type="entry name" value="MANNOSYL-D-GLYCERATE TRANSPORT/METABOLISM SYSTEM REPRESSOR MNGR-RELATED"/>
    <property type="match status" value="1"/>
</dbReference>
<dbReference type="GO" id="GO:0045892">
    <property type="term" value="P:negative regulation of DNA-templated transcription"/>
    <property type="evidence" value="ECO:0007669"/>
    <property type="project" value="TreeGrafter"/>
</dbReference>
<dbReference type="GO" id="GO:0003677">
    <property type="term" value="F:DNA binding"/>
    <property type="evidence" value="ECO:0007669"/>
    <property type="project" value="UniProtKB-KW"/>
</dbReference>
<dbReference type="Pfam" id="PF07702">
    <property type="entry name" value="UTRA"/>
    <property type="match status" value="1"/>
</dbReference>
<accession>F8GXT1</accession>
<dbReference type="CDD" id="cd07377">
    <property type="entry name" value="WHTH_GntR"/>
    <property type="match status" value="1"/>
</dbReference>
<keyword evidence="1" id="KW-0805">Transcription regulation</keyword>
<gene>
    <name evidence="5" type="ordered locus">CNE_BB1p07340</name>
</gene>
<sequence length="241" mass="26476">MPLFKDIEAELRQRIVSNSWVPGVKLPSEAELMAEFSVSRITVRQALAGLHNSGLIEKVNGKGSFVTRPSDKPDLGPLHGFYETHRARGKTAHGKLVSVRSIKAPAFVARALKLPPDEKVLAVTTVRYLDDLAVGYFVIMGREPLMRRIAEADPETNDVMSLLESRLGYRLSEVVSDVTAVGAPKAVARRLGVEEGAPLLRLQSTPYDFDGGPILCGELYFRGESQPVRVRSVRRTPSSAR</sequence>
<dbReference type="EMBL" id="CP002879">
    <property type="protein sequence ID" value="AEI82151.1"/>
    <property type="molecule type" value="Genomic_DNA"/>
</dbReference>
<dbReference type="PRINTS" id="PR00035">
    <property type="entry name" value="HTHGNTR"/>
</dbReference>
<evidence type="ECO:0000259" key="4">
    <source>
        <dbReference type="PROSITE" id="PS50949"/>
    </source>
</evidence>
<evidence type="ECO:0000256" key="1">
    <source>
        <dbReference type="ARBA" id="ARBA00023015"/>
    </source>
</evidence>
<dbReference type="PROSITE" id="PS50949">
    <property type="entry name" value="HTH_GNTR"/>
    <property type="match status" value="1"/>
</dbReference>
<dbReference type="GeneID" id="34312422"/>
<dbReference type="SMART" id="SM00345">
    <property type="entry name" value="HTH_GNTR"/>
    <property type="match status" value="1"/>
</dbReference>
<dbReference type="PANTHER" id="PTHR44846:SF1">
    <property type="entry name" value="MANNOSYL-D-GLYCERATE TRANSPORT_METABOLISM SYSTEM REPRESSOR MNGR-RELATED"/>
    <property type="match status" value="1"/>
</dbReference>
<protein>
    <submittedName>
        <fullName evidence="5">Transcriptional regulator GntR family</fullName>
    </submittedName>
</protein>
<dbReference type="KEGG" id="cnc:CNE_BB1p07340"/>
<keyword evidence="3" id="KW-0804">Transcription</keyword>
<evidence type="ECO:0000256" key="2">
    <source>
        <dbReference type="ARBA" id="ARBA00023125"/>
    </source>
</evidence>
<dbReference type="InterPro" id="IPR050679">
    <property type="entry name" value="Bact_HTH_transcr_reg"/>
</dbReference>
<dbReference type="InterPro" id="IPR011663">
    <property type="entry name" value="UTRA"/>
</dbReference>
<dbReference type="Gene3D" id="3.40.1410.10">
    <property type="entry name" value="Chorismate lyase-like"/>
    <property type="match status" value="1"/>
</dbReference>